<dbReference type="EMBL" id="UINC01021301">
    <property type="protein sequence ID" value="SVA88558.1"/>
    <property type="molecule type" value="Genomic_DNA"/>
</dbReference>
<organism evidence="2">
    <name type="scientific">marine metagenome</name>
    <dbReference type="NCBI Taxonomy" id="408172"/>
    <lineage>
        <taxon>unclassified sequences</taxon>
        <taxon>metagenomes</taxon>
        <taxon>ecological metagenomes</taxon>
    </lineage>
</organism>
<proteinExistence type="predicted"/>
<keyword evidence="1" id="KW-0472">Membrane</keyword>
<sequence length="152" mass="16458">VLILLGLGVLWTALLLPPVIRRTRRRVSPRPIAALSASTRLDAHGLRVIQRAATSVPGDPGSARRRRRDVLFTLAGVAGFTFFGGIAVGGVVWTIHFLVDLSLVGYAFLVTNRHQQALERSEVVVPFRPSTSMPVNAGGAMQDEAVLRRQAN</sequence>
<evidence type="ECO:0000313" key="2">
    <source>
        <dbReference type="EMBL" id="SVA88558.1"/>
    </source>
</evidence>
<reference evidence="2" key="1">
    <citation type="submission" date="2018-05" db="EMBL/GenBank/DDBJ databases">
        <authorList>
            <person name="Lanie J.A."/>
            <person name="Ng W.-L."/>
            <person name="Kazmierczak K.M."/>
            <person name="Andrzejewski T.M."/>
            <person name="Davidsen T.M."/>
            <person name="Wayne K.J."/>
            <person name="Tettelin H."/>
            <person name="Glass J.I."/>
            <person name="Rusch D."/>
            <person name="Podicherti R."/>
            <person name="Tsui H.-C.T."/>
            <person name="Winkler M.E."/>
        </authorList>
    </citation>
    <scope>NUCLEOTIDE SEQUENCE</scope>
</reference>
<keyword evidence="1" id="KW-1133">Transmembrane helix</keyword>
<name>A0A381ZGW3_9ZZZZ</name>
<evidence type="ECO:0000256" key="1">
    <source>
        <dbReference type="SAM" id="Phobius"/>
    </source>
</evidence>
<dbReference type="AlphaFoldDB" id="A0A381ZGW3"/>
<protein>
    <submittedName>
        <fullName evidence="2">Uncharacterized protein</fullName>
    </submittedName>
</protein>
<feature type="non-terminal residue" evidence="2">
    <location>
        <position position="1"/>
    </location>
</feature>
<feature type="transmembrane region" description="Helical" evidence="1">
    <location>
        <begin position="70"/>
        <end position="87"/>
    </location>
</feature>
<gene>
    <name evidence="2" type="ORF">METZ01_LOCUS141412</name>
</gene>
<accession>A0A381ZGW3</accession>
<keyword evidence="1" id="KW-0812">Transmembrane</keyword>